<name>A0A0H4IWC1_9PROT</name>
<dbReference type="Proteomes" id="UP000066549">
    <property type="component" value="Chromosome"/>
</dbReference>
<evidence type="ECO:0000313" key="1">
    <source>
        <dbReference type="EMBL" id="AKO65266.1"/>
    </source>
</evidence>
<accession>A0A0H4IWC1</accession>
<evidence type="ECO:0000313" key="2">
    <source>
        <dbReference type="Proteomes" id="UP000066549"/>
    </source>
</evidence>
<dbReference type="EMBL" id="CP011002">
    <property type="protein sequence ID" value="AKO65266.1"/>
    <property type="molecule type" value="Genomic_DNA"/>
</dbReference>
<dbReference type="Gene3D" id="3.30.429.10">
    <property type="entry name" value="Macrophage Migration Inhibitory Factor"/>
    <property type="match status" value="1"/>
</dbReference>
<dbReference type="OrthoDB" id="9804765at2"/>
<dbReference type="InterPro" id="IPR014347">
    <property type="entry name" value="Tautomerase/MIF_sf"/>
</dbReference>
<dbReference type="PANTHER" id="PTHR38460:SF1">
    <property type="entry name" value="TAUTOMERASE YOLI-RELATED"/>
    <property type="match status" value="1"/>
</dbReference>
<dbReference type="Pfam" id="PF14552">
    <property type="entry name" value="Tautomerase_2"/>
    <property type="match status" value="1"/>
</dbReference>
<gene>
    <name evidence="1" type="ORF">VI33_00375</name>
</gene>
<dbReference type="InterPro" id="IPR037479">
    <property type="entry name" value="Tauto_MSAD"/>
</dbReference>
<keyword evidence="2" id="KW-1185">Reference proteome</keyword>
<sequence length="121" mass="14014">MPFVTINILEGKSKEYIQKVTDTINDAVIETMNFPEDDRYQVVHELPSHCLQYQGRNEDRIMMHLVMRAGRPDKAKQAFYKKCVADLHETVGVKPSNVFITFTENRDIDFSFKDGIAQFVV</sequence>
<dbReference type="AlphaFoldDB" id="A0A0H4IWC1"/>
<protein>
    <submittedName>
        <fullName evidence="1">4-oxalocrotonate tautomerase</fullName>
    </submittedName>
</protein>
<dbReference type="PANTHER" id="PTHR38460">
    <property type="entry name" value="TAUTOMERASE YOLI-RELATED"/>
    <property type="match status" value="1"/>
</dbReference>
<organism evidence="1 2">
    <name type="scientific">Methylophilales bacterium MBRS-H7</name>
    <dbReference type="NCBI Taxonomy" id="1623450"/>
    <lineage>
        <taxon>Bacteria</taxon>
        <taxon>Pseudomonadati</taxon>
        <taxon>Pseudomonadota</taxon>
        <taxon>Betaproteobacteria</taxon>
        <taxon>Nitrosomonadales</taxon>
        <taxon>OM43 clade</taxon>
    </lineage>
</organism>
<dbReference type="SUPFAM" id="SSF55331">
    <property type="entry name" value="Tautomerase/MIF"/>
    <property type="match status" value="1"/>
</dbReference>
<reference evidence="1 2" key="1">
    <citation type="submission" date="2015-03" db="EMBL/GenBank/DDBJ databases">
        <title>Comparative analysis of the OM43 clade including a novel species from Red Sea uncovers genomic and metabolic diversity among marine methylotrophs.</title>
        <authorList>
            <person name="Jimenez-Infante F."/>
            <person name="Ngugi D.K."/>
            <person name="Vinu M."/>
            <person name="Alam I."/>
            <person name="Kamau A."/>
            <person name="Blom J."/>
            <person name="Bajic V.B."/>
            <person name="Stingl U."/>
        </authorList>
    </citation>
    <scope>NUCLEOTIDE SEQUENCE [LARGE SCALE GENOMIC DNA]</scope>
    <source>
        <strain evidence="1 2">MBRSH7</strain>
    </source>
</reference>
<proteinExistence type="predicted"/>